<proteinExistence type="predicted"/>
<keyword evidence="1" id="KW-0812">Transmembrane</keyword>
<dbReference type="EMBL" id="UINC01145121">
    <property type="protein sequence ID" value="SVD35059.1"/>
    <property type="molecule type" value="Genomic_DNA"/>
</dbReference>
<protein>
    <submittedName>
        <fullName evidence="2">Uncharacterized protein</fullName>
    </submittedName>
</protein>
<dbReference type="AlphaFoldDB" id="A0A382ULB6"/>
<accession>A0A382ULB6</accession>
<reference evidence="2" key="1">
    <citation type="submission" date="2018-05" db="EMBL/GenBank/DDBJ databases">
        <authorList>
            <person name="Lanie J.A."/>
            <person name="Ng W.-L."/>
            <person name="Kazmierczak K.M."/>
            <person name="Andrzejewski T.M."/>
            <person name="Davidsen T.M."/>
            <person name="Wayne K.J."/>
            <person name="Tettelin H."/>
            <person name="Glass J.I."/>
            <person name="Rusch D."/>
            <person name="Podicherti R."/>
            <person name="Tsui H.-C.T."/>
            <person name="Winkler M.E."/>
        </authorList>
    </citation>
    <scope>NUCLEOTIDE SEQUENCE</scope>
</reference>
<sequence length="25" mass="2881">MEIIYFYAIIALSGALTSMITIWYP</sequence>
<name>A0A382ULB6_9ZZZZ</name>
<keyword evidence="1" id="KW-1133">Transmembrane helix</keyword>
<keyword evidence="1" id="KW-0472">Membrane</keyword>
<gene>
    <name evidence="2" type="ORF">METZ01_LOCUS387913</name>
</gene>
<feature type="transmembrane region" description="Helical" evidence="1">
    <location>
        <begin position="6"/>
        <end position="24"/>
    </location>
</feature>
<feature type="non-terminal residue" evidence="2">
    <location>
        <position position="25"/>
    </location>
</feature>
<organism evidence="2">
    <name type="scientific">marine metagenome</name>
    <dbReference type="NCBI Taxonomy" id="408172"/>
    <lineage>
        <taxon>unclassified sequences</taxon>
        <taxon>metagenomes</taxon>
        <taxon>ecological metagenomes</taxon>
    </lineage>
</organism>
<evidence type="ECO:0000256" key="1">
    <source>
        <dbReference type="SAM" id="Phobius"/>
    </source>
</evidence>
<evidence type="ECO:0000313" key="2">
    <source>
        <dbReference type="EMBL" id="SVD35059.1"/>
    </source>
</evidence>